<keyword evidence="1" id="KW-0812">Transmembrane</keyword>
<feature type="transmembrane region" description="Helical" evidence="1">
    <location>
        <begin position="7"/>
        <end position="29"/>
    </location>
</feature>
<feature type="transmembrane region" description="Helical" evidence="1">
    <location>
        <begin position="111"/>
        <end position="128"/>
    </location>
</feature>
<protein>
    <submittedName>
        <fullName evidence="2">TIGR01906 family membrane protein</fullName>
    </submittedName>
</protein>
<sequence>MKKSHTIIAVAAMLFLITAILITSFQLAAYGDPEYKFYEKEYAKYNVTEDLGMEMPEVMDVTEHMMAYLIGEEEELSVITDVDGKNQDFFNEQDRAHMADVKNLFLGGLDVRTACLVIFLLLTALLAFRKADLKRLIPKAYSAGVGLFLVIVVLLGLLFASDFTKYFTIFHEIFFTNDLWLFDPATDYMIRMLPEGFFYDMTMRIGAVFIGSLAAVWIVLRVWRTVTAKRDAKKDKDDK</sequence>
<comment type="caution">
    <text evidence="2">The sequence shown here is derived from an EMBL/GenBank/DDBJ whole genome shotgun (WGS) entry which is preliminary data.</text>
</comment>
<reference evidence="2 3" key="1">
    <citation type="journal article" date="2016" name="Nat. Microbiol.">
        <title>The Mouse Intestinal Bacterial Collection (miBC) provides host-specific insight into cultured diversity and functional potential of the gut microbiota.</title>
        <authorList>
            <person name="Lagkouvardos I."/>
            <person name="Pukall R."/>
            <person name="Abt B."/>
            <person name="Foesel B.U."/>
            <person name="Meier-Kolthoff J.P."/>
            <person name="Kumar N."/>
            <person name="Bresciani A."/>
            <person name="Martinez I."/>
            <person name="Just S."/>
            <person name="Ziegler C."/>
            <person name="Brugiroux S."/>
            <person name="Garzetti D."/>
            <person name="Wenning M."/>
            <person name="Bui T.P."/>
            <person name="Wang J."/>
            <person name="Hugenholtz F."/>
            <person name="Plugge C.M."/>
            <person name="Peterson D.A."/>
            <person name="Hornef M.W."/>
            <person name="Baines J.F."/>
            <person name="Smidt H."/>
            <person name="Walter J."/>
            <person name="Kristiansen K."/>
            <person name="Nielsen H.B."/>
            <person name="Haller D."/>
            <person name="Overmann J."/>
            <person name="Stecher B."/>
            <person name="Clavel T."/>
        </authorList>
    </citation>
    <scope>NUCLEOTIDE SEQUENCE [LARGE SCALE GENOMIC DNA]</scope>
    <source>
        <strain evidence="2 3">DSM 28560</strain>
    </source>
</reference>
<evidence type="ECO:0000256" key="1">
    <source>
        <dbReference type="SAM" id="Phobius"/>
    </source>
</evidence>
<feature type="transmembrane region" description="Helical" evidence="1">
    <location>
        <begin position="201"/>
        <end position="220"/>
    </location>
</feature>
<proteinExistence type="predicted"/>
<evidence type="ECO:0000313" key="3">
    <source>
        <dbReference type="Proteomes" id="UP000295710"/>
    </source>
</evidence>
<feature type="transmembrane region" description="Helical" evidence="1">
    <location>
        <begin position="140"/>
        <end position="160"/>
    </location>
</feature>
<dbReference type="NCBIfam" id="TIGR01906">
    <property type="entry name" value="integ_TIGR01906"/>
    <property type="match status" value="1"/>
</dbReference>
<dbReference type="InterPro" id="IPR010178">
    <property type="entry name" value="Lit"/>
</dbReference>
<organism evidence="2 3">
    <name type="scientific">Extibacter muris</name>
    <dbReference type="NCBI Taxonomy" id="1796622"/>
    <lineage>
        <taxon>Bacteria</taxon>
        <taxon>Bacillati</taxon>
        <taxon>Bacillota</taxon>
        <taxon>Clostridia</taxon>
        <taxon>Lachnospirales</taxon>
        <taxon>Lachnospiraceae</taxon>
        <taxon>Extibacter</taxon>
    </lineage>
</organism>
<dbReference type="RefSeq" id="WP_132280825.1">
    <property type="nucleotide sequence ID" value="NZ_JAOBST010000033.1"/>
</dbReference>
<keyword evidence="3" id="KW-1185">Reference proteome</keyword>
<evidence type="ECO:0000313" key="2">
    <source>
        <dbReference type="EMBL" id="TDA20366.1"/>
    </source>
</evidence>
<accession>A0A4R4FCN3</accession>
<dbReference type="Pfam" id="PF07314">
    <property type="entry name" value="Lit"/>
    <property type="match status" value="1"/>
</dbReference>
<keyword evidence="1" id="KW-1133">Transmembrane helix</keyword>
<keyword evidence="1" id="KW-0472">Membrane</keyword>
<name>A0A4R4FCN3_9FIRM</name>
<dbReference type="EMBL" id="SMMX01000023">
    <property type="protein sequence ID" value="TDA20366.1"/>
    <property type="molecule type" value="Genomic_DNA"/>
</dbReference>
<dbReference type="Proteomes" id="UP000295710">
    <property type="component" value="Unassembled WGS sequence"/>
</dbReference>
<dbReference type="AlphaFoldDB" id="A0A4R4FCN3"/>
<gene>
    <name evidence="2" type="ORF">E1963_17480</name>
</gene>